<reference evidence="7 8" key="1">
    <citation type="journal article" date="2020" name="Nature">
        <title>Six reference-quality genomes reveal evolution of bat adaptations.</title>
        <authorList>
            <person name="Jebb D."/>
            <person name="Huang Z."/>
            <person name="Pippel M."/>
            <person name="Hughes G.M."/>
            <person name="Lavrichenko K."/>
            <person name="Devanna P."/>
            <person name="Winkler S."/>
            <person name="Jermiin L.S."/>
            <person name="Skirmuntt E.C."/>
            <person name="Katzourakis A."/>
            <person name="Burkitt-Gray L."/>
            <person name="Ray D.A."/>
            <person name="Sullivan K.A.M."/>
            <person name="Roscito J.G."/>
            <person name="Kirilenko B.M."/>
            <person name="Davalos L.M."/>
            <person name="Corthals A.P."/>
            <person name="Power M.L."/>
            <person name="Jones G."/>
            <person name="Ransome R.D."/>
            <person name="Dechmann D.K.N."/>
            <person name="Locatelli A.G."/>
            <person name="Puechmaille S.J."/>
            <person name="Fedrigo O."/>
            <person name="Jarvis E.D."/>
            <person name="Hiller M."/>
            <person name="Vernes S.C."/>
            <person name="Myers E.W."/>
            <person name="Teeling E.C."/>
        </authorList>
    </citation>
    <scope>NUCLEOTIDE SEQUENCE [LARGE SCALE GENOMIC DNA]</scope>
    <source>
        <strain evidence="7">MPipKuh1</strain>
        <tissue evidence="7">Flight muscle</tissue>
    </source>
</reference>
<accession>A0A7J7YKZ5</accession>
<dbReference type="Gene3D" id="1.10.10.10">
    <property type="entry name" value="Winged helix-like DNA-binding domain superfamily/Winged helix DNA-binding domain"/>
    <property type="match status" value="1"/>
</dbReference>
<comment type="similarity">
    <text evidence="4">Belongs to the cullin family.</text>
</comment>
<evidence type="ECO:0000313" key="7">
    <source>
        <dbReference type="EMBL" id="KAF6362707.1"/>
    </source>
</evidence>
<dbReference type="InterPro" id="IPR036317">
    <property type="entry name" value="Cullin_homology_sf"/>
</dbReference>
<dbReference type="Proteomes" id="UP000558488">
    <property type="component" value="Unassembled WGS sequence"/>
</dbReference>
<feature type="compositionally biased region" description="Basic and acidic residues" evidence="5">
    <location>
        <begin position="72"/>
        <end position="86"/>
    </location>
</feature>
<dbReference type="SMART" id="SM00884">
    <property type="entry name" value="Cullin_Nedd8"/>
    <property type="match status" value="1"/>
</dbReference>
<evidence type="ECO:0000256" key="3">
    <source>
        <dbReference type="ARBA" id="ARBA00022843"/>
    </source>
</evidence>
<evidence type="ECO:0000256" key="4">
    <source>
        <dbReference type="PROSITE-ProRule" id="PRU00330"/>
    </source>
</evidence>
<keyword evidence="3" id="KW-0832">Ubl conjugation</keyword>
<keyword evidence="8" id="KW-1185">Reference proteome</keyword>
<dbReference type="InterPro" id="IPR045093">
    <property type="entry name" value="Cullin"/>
</dbReference>
<dbReference type="EMBL" id="JACAGB010000005">
    <property type="protein sequence ID" value="KAF6362707.1"/>
    <property type="molecule type" value="Genomic_DNA"/>
</dbReference>
<comment type="caution">
    <text evidence="7">The sequence shown here is derived from an EMBL/GenBank/DDBJ whole genome shotgun (WGS) entry which is preliminary data.</text>
</comment>
<evidence type="ECO:0000313" key="8">
    <source>
        <dbReference type="Proteomes" id="UP000558488"/>
    </source>
</evidence>
<dbReference type="Gene3D" id="3.30.230.130">
    <property type="entry name" value="Cullin, Chain C, Domain 2"/>
    <property type="match status" value="1"/>
</dbReference>
<dbReference type="InterPro" id="IPR019559">
    <property type="entry name" value="Cullin_neddylation_domain"/>
</dbReference>
<dbReference type="PANTHER" id="PTHR22771:SF3">
    <property type="entry name" value="CULLIN-7"/>
    <property type="match status" value="1"/>
</dbReference>
<dbReference type="SUPFAM" id="SSF75632">
    <property type="entry name" value="Cullin homology domain"/>
    <property type="match status" value="1"/>
</dbReference>
<protein>
    <submittedName>
        <fullName evidence="7">Cullin 7</fullName>
    </submittedName>
</protein>
<feature type="region of interest" description="Disordered" evidence="5">
    <location>
        <begin position="72"/>
        <end position="103"/>
    </location>
</feature>
<evidence type="ECO:0000256" key="5">
    <source>
        <dbReference type="SAM" id="MobiDB-lite"/>
    </source>
</evidence>
<gene>
    <name evidence="7" type="ORF">mPipKuh1_003455</name>
</gene>
<dbReference type="AlphaFoldDB" id="A0A7J7YKZ5"/>
<feature type="domain" description="Cullin family profile" evidence="6">
    <location>
        <begin position="1"/>
        <end position="234"/>
    </location>
</feature>
<dbReference type="FunFam" id="3.30.230.130:FF:000009">
    <property type="entry name" value="Cullin 9"/>
    <property type="match status" value="1"/>
</dbReference>
<dbReference type="PANTHER" id="PTHR22771">
    <property type="entry name" value="CULLIN AND GALACTOSE-BINDING DOMAIN-CONTAINING"/>
    <property type="match status" value="1"/>
</dbReference>
<dbReference type="InterPro" id="IPR016158">
    <property type="entry name" value="Cullin_homology"/>
</dbReference>
<organism evidence="7 8">
    <name type="scientific">Pipistrellus kuhlii</name>
    <name type="common">Kuhl's pipistrelle</name>
    <dbReference type="NCBI Taxonomy" id="59472"/>
    <lineage>
        <taxon>Eukaryota</taxon>
        <taxon>Metazoa</taxon>
        <taxon>Chordata</taxon>
        <taxon>Craniata</taxon>
        <taxon>Vertebrata</taxon>
        <taxon>Euteleostomi</taxon>
        <taxon>Mammalia</taxon>
        <taxon>Eutheria</taxon>
        <taxon>Laurasiatheria</taxon>
        <taxon>Chiroptera</taxon>
        <taxon>Yangochiroptera</taxon>
        <taxon>Vespertilionidae</taxon>
        <taxon>Pipistrellus</taxon>
    </lineage>
</organism>
<dbReference type="FunFam" id="1.10.10.10:FF:000207">
    <property type="entry name" value="Cullin 9"/>
    <property type="match status" value="1"/>
</dbReference>
<sequence length="426" mass="47460">MADRLLSRGFNWLEGAVLEQIGSCFPSRLPQQMLRSLSASERLQRQFHLFQLQRLDQELLKLEDIEKKIQASGKEHERAGEEDAKEAGAVAAADVTEEDEDEDENDDLYYEGAMPEVSVLVLAPRCWPIASVCHTLNPRTCLPPYLRGTVNRYSNFYNKSQSSPALEQGPQRRLQWTWLGRAELQFGDQTLHVSTVQMWLLLYLNDLKAVSVESLRALSGLSADILNQAIGLLTSSRGPLDLHEQKDVPGGVLKVREDSEEPRPRRGSVWLLPPQTYLKAEDKEGRNLEKRRNLLTCLIVQILKAHGDEGLHIGQLVCLVLEAWQKGPCPPRGLVSGLGRGSACSSTDVLSCILHLLGKGTVRRRDDRPQMLSYAVPVAVTEPHTESLNPGASGPNPPLTFHTLQIRSRGVPYASCSDTQSFSTFR</sequence>
<dbReference type="InterPro" id="IPR059120">
    <property type="entry name" value="Cullin-like_AB"/>
</dbReference>
<dbReference type="InterPro" id="IPR036388">
    <property type="entry name" value="WH-like_DNA-bd_sf"/>
</dbReference>
<dbReference type="Pfam" id="PF26557">
    <property type="entry name" value="Cullin_AB"/>
    <property type="match status" value="1"/>
</dbReference>
<evidence type="ECO:0000259" key="6">
    <source>
        <dbReference type="PROSITE" id="PS50069"/>
    </source>
</evidence>
<keyword evidence="1" id="KW-1017">Isopeptide bond</keyword>
<evidence type="ECO:0000256" key="1">
    <source>
        <dbReference type="ARBA" id="ARBA00022499"/>
    </source>
</evidence>
<dbReference type="GO" id="GO:0006511">
    <property type="term" value="P:ubiquitin-dependent protein catabolic process"/>
    <property type="evidence" value="ECO:0007669"/>
    <property type="project" value="InterPro"/>
</dbReference>
<proteinExistence type="inferred from homology"/>
<keyword evidence="2" id="KW-0833">Ubl conjugation pathway</keyword>
<evidence type="ECO:0000256" key="2">
    <source>
        <dbReference type="ARBA" id="ARBA00022786"/>
    </source>
</evidence>
<dbReference type="GO" id="GO:0005794">
    <property type="term" value="C:Golgi apparatus"/>
    <property type="evidence" value="ECO:0007669"/>
    <property type="project" value="TreeGrafter"/>
</dbReference>
<name>A0A7J7YKZ5_PIPKU</name>
<dbReference type="GO" id="GO:0031625">
    <property type="term" value="F:ubiquitin protein ligase binding"/>
    <property type="evidence" value="ECO:0007669"/>
    <property type="project" value="InterPro"/>
</dbReference>
<dbReference type="PROSITE" id="PS50069">
    <property type="entry name" value="CULLIN_2"/>
    <property type="match status" value="1"/>
</dbReference>